<dbReference type="Proteomes" id="UP000824469">
    <property type="component" value="Unassembled WGS sequence"/>
</dbReference>
<comment type="caution">
    <text evidence="2">The sequence shown here is derived from an EMBL/GenBank/DDBJ whole genome shotgun (WGS) entry which is preliminary data.</text>
</comment>
<protein>
    <submittedName>
        <fullName evidence="2">Uncharacterized protein</fullName>
    </submittedName>
</protein>
<reference evidence="2 3" key="1">
    <citation type="journal article" date="2021" name="Nat. Plants">
        <title>The Taxus genome provides insights into paclitaxel biosynthesis.</title>
        <authorList>
            <person name="Xiong X."/>
            <person name="Gou J."/>
            <person name="Liao Q."/>
            <person name="Li Y."/>
            <person name="Zhou Q."/>
            <person name="Bi G."/>
            <person name="Li C."/>
            <person name="Du R."/>
            <person name="Wang X."/>
            <person name="Sun T."/>
            <person name="Guo L."/>
            <person name="Liang H."/>
            <person name="Lu P."/>
            <person name="Wu Y."/>
            <person name="Zhang Z."/>
            <person name="Ro D.K."/>
            <person name="Shang Y."/>
            <person name="Huang S."/>
            <person name="Yan J."/>
        </authorList>
    </citation>
    <scope>NUCLEOTIDE SEQUENCE [LARGE SCALE GENOMIC DNA]</scope>
    <source>
        <strain evidence="2">Ta-2019</strain>
    </source>
</reference>
<evidence type="ECO:0000256" key="1">
    <source>
        <dbReference type="SAM" id="MobiDB-lite"/>
    </source>
</evidence>
<evidence type="ECO:0000313" key="3">
    <source>
        <dbReference type="Proteomes" id="UP000824469"/>
    </source>
</evidence>
<keyword evidence="3" id="KW-1185">Reference proteome</keyword>
<gene>
    <name evidence="2" type="ORF">KI387_019177</name>
</gene>
<feature type="region of interest" description="Disordered" evidence="1">
    <location>
        <begin position="36"/>
        <end position="67"/>
    </location>
</feature>
<dbReference type="AlphaFoldDB" id="A0AA38G9K6"/>
<proteinExistence type="predicted"/>
<feature type="compositionally biased region" description="Polar residues" evidence="1">
    <location>
        <begin position="38"/>
        <end position="50"/>
    </location>
</feature>
<sequence length="67" mass="7393">MDANINSWDWNEEVFTLDADSPLAISQAMWDEWAQSEADAQTLFTSTPPSSEVAEPTVPMSSISNTQ</sequence>
<feature type="non-terminal residue" evidence="2">
    <location>
        <position position="67"/>
    </location>
</feature>
<evidence type="ECO:0000313" key="2">
    <source>
        <dbReference type="EMBL" id="KAH9317408.1"/>
    </source>
</evidence>
<dbReference type="EMBL" id="JAHRHJ020000004">
    <property type="protein sequence ID" value="KAH9317408.1"/>
    <property type="molecule type" value="Genomic_DNA"/>
</dbReference>
<organism evidence="2 3">
    <name type="scientific">Taxus chinensis</name>
    <name type="common">Chinese yew</name>
    <name type="synonym">Taxus wallichiana var. chinensis</name>
    <dbReference type="NCBI Taxonomy" id="29808"/>
    <lineage>
        <taxon>Eukaryota</taxon>
        <taxon>Viridiplantae</taxon>
        <taxon>Streptophyta</taxon>
        <taxon>Embryophyta</taxon>
        <taxon>Tracheophyta</taxon>
        <taxon>Spermatophyta</taxon>
        <taxon>Pinopsida</taxon>
        <taxon>Pinidae</taxon>
        <taxon>Conifers II</taxon>
        <taxon>Cupressales</taxon>
        <taxon>Taxaceae</taxon>
        <taxon>Taxus</taxon>
    </lineage>
</organism>
<name>A0AA38G9K6_TAXCH</name>
<accession>A0AA38G9K6</accession>